<dbReference type="InterPro" id="IPR045246">
    <property type="entry name" value="Piwi_ago-like"/>
</dbReference>
<dbReference type="SMART" id="SM01163">
    <property type="entry name" value="DUF1785"/>
    <property type="match status" value="1"/>
</dbReference>
<dbReference type="InterPro" id="IPR012337">
    <property type="entry name" value="RNaseH-like_sf"/>
</dbReference>
<dbReference type="Gene3D" id="3.30.420.10">
    <property type="entry name" value="Ribonuclease H-like superfamily/Ribonuclease H"/>
    <property type="match status" value="1"/>
</dbReference>
<dbReference type="OrthoDB" id="10252740at2759"/>
<name>A0A8H4RVD4_9HELO</name>
<comment type="caution">
    <text evidence="5">The sequence shown here is derived from an EMBL/GenBank/DDBJ whole genome shotgun (WGS) entry which is preliminary data.</text>
</comment>
<dbReference type="Pfam" id="PF02170">
    <property type="entry name" value="PAZ"/>
    <property type="match status" value="1"/>
</dbReference>
<dbReference type="InterPro" id="IPR036085">
    <property type="entry name" value="PAZ_dom_sf"/>
</dbReference>
<dbReference type="Gene3D" id="2.170.260.10">
    <property type="entry name" value="paz domain"/>
    <property type="match status" value="1"/>
</dbReference>
<gene>
    <name evidence="5" type="ORF">G7Y89_g1931</name>
</gene>
<dbReference type="GO" id="GO:0003723">
    <property type="term" value="F:RNA binding"/>
    <property type="evidence" value="ECO:0007669"/>
    <property type="project" value="InterPro"/>
</dbReference>
<feature type="compositionally biased region" description="Polar residues" evidence="2">
    <location>
        <begin position="793"/>
        <end position="803"/>
    </location>
</feature>
<dbReference type="Gene3D" id="3.40.50.2300">
    <property type="match status" value="1"/>
</dbReference>
<dbReference type="EMBL" id="JAAMPI010000080">
    <property type="protein sequence ID" value="KAF4636136.1"/>
    <property type="molecule type" value="Genomic_DNA"/>
</dbReference>
<dbReference type="SMART" id="SM00950">
    <property type="entry name" value="Piwi"/>
    <property type="match status" value="1"/>
</dbReference>
<dbReference type="AlphaFoldDB" id="A0A8H4RVD4"/>
<dbReference type="Proteomes" id="UP000566819">
    <property type="component" value="Unassembled WGS sequence"/>
</dbReference>
<dbReference type="InterPro" id="IPR036397">
    <property type="entry name" value="RNaseH_sf"/>
</dbReference>
<reference evidence="5 6" key="1">
    <citation type="submission" date="2020-03" db="EMBL/GenBank/DDBJ databases">
        <title>Draft Genome Sequence of Cudoniella acicularis.</title>
        <authorList>
            <person name="Buettner E."/>
            <person name="Kellner H."/>
        </authorList>
    </citation>
    <scope>NUCLEOTIDE SEQUENCE [LARGE SCALE GENOMIC DNA]</scope>
    <source>
        <strain evidence="5 6">DSM 108380</strain>
    </source>
</reference>
<evidence type="ECO:0000256" key="1">
    <source>
        <dbReference type="RuleBase" id="RU361178"/>
    </source>
</evidence>
<dbReference type="InterPro" id="IPR014811">
    <property type="entry name" value="ArgoL1"/>
</dbReference>
<dbReference type="Pfam" id="PF16488">
    <property type="entry name" value="ArgoL2"/>
    <property type="match status" value="1"/>
</dbReference>
<accession>A0A8H4RVD4</accession>
<evidence type="ECO:0000259" key="3">
    <source>
        <dbReference type="PROSITE" id="PS50821"/>
    </source>
</evidence>
<dbReference type="SUPFAM" id="SSF101690">
    <property type="entry name" value="PAZ domain"/>
    <property type="match status" value="1"/>
</dbReference>
<dbReference type="InterPro" id="IPR003100">
    <property type="entry name" value="PAZ_dom"/>
</dbReference>
<evidence type="ECO:0000313" key="6">
    <source>
        <dbReference type="Proteomes" id="UP000566819"/>
    </source>
</evidence>
<comment type="similarity">
    <text evidence="1">Belongs to the argonaute family.</text>
</comment>
<evidence type="ECO:0000256" key="2">
    <source>
        <dbReference type="SAM" id="MobiDB-lite"/>
    </source>
</evidence>
<sequence length="831" mass="93473">MRVSVNLDAEKGRAPRPGREPDVCYAIIRQSKVVRLSVIAAYLNRQTPFDNSILEAINFLDHVIRQGPSDIYTSIKRSFFSKGTQQQPLDNVIVAMRGVYSSIRLCSLQPSNGGPGTGLALNVDVANGTFWNPQDLHQAARNFLKDRNRNLDWQVFKNQITPVEVRGTWTQSEDFKSLRKLAKLKFKVKYPGKVDKKLLEKEHRIKKFTFDSKLGKQGANAKTVKFNLKDRQTNTEREISVYDYYKMKYGCEIQMWHLPLVQTERDGYFPMELCQISPNQRYVYKLGPDQTAAMIKFAVTRPQQRIQAINHGVGMLKWSTDPYLNHFKIKVDPNMSITNARLLQNPEIQYANQKVNPGTSGRWDLRGKKFFAANPEPLKSWGVVIVGGACDEATVKNFLNVFIQTYIGHGGKVENKNPHIYTQGRGQDLAEMVTAARLAAGNQVKAMPQILLYVLPGRDSFMYERLKRNMECRFAMVSQMMNVAHVRKAQPQYCSNVCMKLNAKLGGTTCKIVTPPNANAPAFPRPTMVIGADVSHPTPGSQQPSMAAITMSFDPFACRYAAAVQTNGFRTEMITQNNIDNMLVPLFRQWVSKVGKGTGPQHIYYFRDGVSEGQFDHVLNQEVQHMKDALIKAFGEPAKAIRWTVTVCTKRHHVRFFPKEGDAAGDRNGNALPGTLVERDVTHPFEYDFYLSSHSAIQGTARPVHYQVIHDEAKVPPNDFQMMIYRHCYQYMRSTTPVSLYPAVYYAHLASNRARAHESSSASEGPRGGQKFEEARQDAVARGGVAGSRGDGTSQTGSQQNPSEAKPLVPLGNDVNDAAQIAKIRTSMWYI</sequence>
<dbReference type="Pfam" id="PF16487">
    <property type="entry name" value="ArgoMid"/>
    <property type="match status" value="1"/>
</dbReference>
<feature type="domain" description="Piwi" evidence="4">
    <location>
        <begin position="450"/>
        <end position="759"/>
    </location>
</feature>
<dbReference type="SUPFAM" id="SSF53098">
    <property type="entry name" value="Ribonuclease H-like"/>
    <property type="match status" value="1"/>
</dbReference>
<dbReference type="SMART" id="SM00949">
    <property type="entry name" value="PAZ"/>
    <property type="match status" value="1"/>
</dbReference>
<dbReference type="PROSITE" id="PS50821">
    <property type="entry name" value="PAZ"/>
    <property type="match status" value="1"/>
</dbReference>
<proteinExistence type="inferred from homology"/>
<evidence type="ECO:0000259" key="4">
    <source>
        <dbReference type="PROSITE" id="PS50822"/>
    </source>
</evidence>
<dbReference type="CDD" id="cd02846">
    <property type="entry name" value="PAZ_argonaute_like"/>
    <property type="match status" value="1"/>
</dbReference>
<dbReference type="InterPro" id="IPR032472">
    <property type="entry name" value="ArgoL2"/>
</dbReference>
<dbReference type="PANTHER" id="PTHR22891">
    <property type="entry name" value="EUKARYOTIC TRANSLATION INITIATION FACTOR 2C"/>
    <property type="match status" value="1"/>
</dbReference>
<dbReference type="Pfam" id="PF08699">
    <property type="entry name" value="ArgoL1"/>
    <property type="match status" value="1"/>
</dbReference>
<organism evidence="5 6">
    <name type="scientific">Cudoniella acicularis</name>
    <dbReference type="NCBI Taxonomy" id="354080"/>
    <lineage>
        <taxon>Eukaryota</taxon>
        <taxon>Fungi</taxon>
        <taxon>Dikarya</taxon>
        <taxon>Ascomycota</taxon>
        <taxon>Pezizomycotina</taxon>
        <taxon>Leotiomycetes</taxon>
        <taxon>Helotiales</taxon>
        <taxon>Tricladiaceae</taxon>
        <taxon>Cudoniella</taxon>
    </lineage>
</organism>
<dbReference type="PROSITE" id="PS50822">
    <property type="entry name" value="PIWI"/>
    <property type="match status" value="1"/>
</dbReference>
<dbReference type="CDD" id="cd04657">
    <property type="entry name" value="Piwi_ago-like"/>
    <property type="match status" value="1"/>
</dbReference>
<evidence type="ECO:0000313" key="5">
    <source>
        <dbReference type="EMBL" id="KAF4636136.1"/>
    </source>
</evidence>
<keyword evidence="6" id="KW-1185">Reference proteome</keyword>
<feature type="region of interest" description="Disordered" evidence="2">
    <location>
        <begin position="780"/>
        <end position="812"/>
    </location>
</feature>
<evidence type="ECO:0008006" key="7">
    <source>
        <dbReference type="Google" id="ProtNLM"/>
    </source>
</evidence>
<feature type="domain" description="PAZ" evidence="3">
    <location>
        <begin position="176"/>
        <end position="278"/>
    </location>
</feature>
<dbReference type="Pfam" id="PF02171">
    <property type="entry name" value="Piwi"/>
    <property type="match status" value="1"/>
</dbReference>
<dbReference type="InterPro" id="IPR003165">
    <property type="entry name" value="Piwi"/>
</dbReference>
<protein>
    <recommendedName>
        <fullName evidence="7">Piwi-domain-containing protein</fullName>
    </recommendedName>
</protein>
<dbReference type="InterPro" id="IPR032473">
    <property type="entry name" value="Argonaute_Mid_dom"/>
</dbReference>